<dbReference type="InterPro" id="IPR013087">
    <property type="entry name" value="Znf_C2H2_type"/>
</dbReference>
<keyword evidence="5 11" id="KW-0863">Zinc-finger</keyword>
<keyword evidence="6 12" id="KW-0862">Zinc</keyword>
<feature type="domain" description="C2H2-type" evidence="14">
    <location>
        <begin position="480"/>
        <end position="507"/>
    </location>
</feature>
<dbReference type="AlphaFoldDB" id="A0A146LKQ8"/>
<dbReference type="GO" id="GO:0000977">
    <property type="term" value="F:RNA polymerase II transcription regulatory region sequence-specific DNA binding"/>
    <property type="evidence" value="ECO:0007669"/>
    <property type="project" value="TreeGrafter"/>
</dbReference>
<evidence type="ECO:0000259" key="15">
    <source>
        <dbReference type="PROSITE" id="PS51915"/>
    </source>
</evidence>
<dbReference type="FunFam" id="3.30.160.60:FF:001480">
    <property type="entry name" value="Si:cabz01071911.3"/>
    <property type="match status" value="1"/>
</dbReference>
<feature type="domain" description="C2H2-type" evidence="14">
    <location>
        <begin position="409"/>
        <end position="436"/>
    </location>
</feature>
<evidence type="ECO:0000256" key="1">
    <source>
        <dbReference type="ARBA" id="ARBA00004123"/>
    </source>
</evidence>
<dbReference type="GO" id="GO:0008270">
    <property type="term" value="F:zinc ion binding"/>
    <property type="evidence" value="ECO:0007669"/>
    <property type="project" value="UniProtKB-UniRule"/>
</dbReference>
<comment type="subcellular location">
    <subcellularLocation>
        <location evidence="1">Nucleus</location>
    </subcellularLocation>
</comment>
<evidence type="ECO:0000256" key="4">
    <source>
        <dbReference type="ARBA" id="ARBA00022737"/>
    </source>
</evidence>
<feature type="compositionally biased region" description="Polar residues" evidence="13">
    <location>
        <begin position="147"/>
        <end position="158"/>
    </location>
</feature>
<feature type="domain" description="C2H2-type" evidence="14">
    <location>
        <begin position="536"/>
        <end position="563"/>
    </location>
</feature>
<feature type="domain" description="C2H2-type" evidence="14">
    <location>
        <begin position="592"/>
        <end position="619"/>
    </location>
</feature>
<keyword evidence="7" id="KW-0805">Transcription regulation</keyword>
<feature type="binding site" evidence="12">
    <location>
        <position position="57"/>
    </location>
    <ligand>
        <name>Zn(2+)</name>
        <dbReference type="ChEBI" id="CHEBI:29105"/>
    </ligand>
</feature>
<organism evidence="16">
    <name type="scientific">Lygus hesperus</name>
    <name type="common">Western plant bug</name>
    <dbReference type="NCBI Taxonomy" id="30085"/>
    <lineage>
        <taxon>Eukaryota</taxon>
        <taxon>Metazoa</taxon>
        <taxon>Ecdysozoa</taxon>
        <taxon>Arthropoda</taxon>
        <taxon>Hexapoda</taxon>
        <taxon>Insecta</taxon>
        <taxon>Pterygota</taxon>
        <taxon>Neoptera</taxon>
        <taxon>Paraneoptera</taxon>
        <taxon>Hemiptera</taxon>
        <taxon>Heteroptera</taxon>
        <taxon>Panheteroptera</taxon>
        <taxon>Cimicomorpha</taxon>
        <taxon>Miridae</taxon>
        <taxon>Mirini</taxon>
        <taxon>Lygus</taxon>
    </lineage>
</organism>
<gene>
    <name evidence="16" type="primary">ZNF879_0</name>
    <name evidence="16" type="ORF">g.50357</name>
</gene>
<dbReference type="FunFam" id="3.30.160.60:FF:000925">
    <property type="entry name" value="Zinc finger protein 668"/>
    <property type="match status" value="1"/>
</dbReference>
<evidence type="ECO:0000256" key="3">
    <source>
        <dbReference type="ARBA" id="ARBA00022723"/>
    </source>
</evidence>
<dbReference type="PROSITE" id="PS00028">
    <property type="entry name" value="ZINC_FINGER_C2H2_1"/>
    <property type="match status" value="12"/>
</dbReference>
<evidence type="ECO:0000259" key="14">
    <source>
        <dbReference type="PROSITE" id="PS50157"/>
    </source>
</evidence>
<dbReference type="InterPro" id="IPR036236">
    <property type="entry name" value="Znf_C2H2_sf"/>
</dbReference>
<dbReference type="Pfam" id="PF13912">
    <property type="entry name" value="zf-C2H2_6"/>
    <property type="match status" value="1"/>
</dbReference>
<dbReference type="Gene3D" id="3.30.160.60">
    <property type="entry name" value="Classic Zinc Finger"/>
    <property type="match status" value="9"/>
</dbReference>
<dbReference type="PROSITE" id="PS51915">
    <property type="entry name" value="ZAD"/>
    <property type="match status" value="1"/>
</dbReference>
<evidence type="ECO:0000256" key="7">
    <source>
        <dbReference type="ARBA" id="ARBA00023015"/>
    </source>
</evidence>
<evidence type="ECO:0000256" key="11">
    <source>
        <dbReference type="PROSITE-ProRule" id="PRU00042"/>
    </source>
</evidence>
<comment type="similarity">
    <text evidence="2">Belongs to the krueppel C2H2-type zinc-finger protein family.</text>
</comment>
<name>A0A146LKQ8_LYGHE</name>
<dbReference type="EMBL" id="GDHC01011292">
    <property type="protein sequence ID" value="JAQ07337.1"/>
    <property type="molecule type" value="Transcribed_RNA"/>
</dbReference>
<dbReference type="InterPro" id="IPR012934">
    <property type="entry name" value="Znf_AD"/>
</dbReference>
<dbReference type="FunFam" id="3.30.160.60:FF:000557">
    <property type="entry name" value="zinc finger and SCAN domain-containing protein 29"/>
    <property type="match status" value="1"/>
</dbReference>
<protein>
    <submittedName>
        <fullName evidence="16">Zinc finger protein 879</fullName>
    </submittedName>
</protein>
<evidence type="ECO:0000256" key="13">
    <source>
        <dbReference type="SAM" id="MobiDB-lite"/>
    </source>
</evidence>
<evidence type="ECO:0000313" key="16">
    <source>
        <dbReference type="EMBL" id="JAQ07337.1"/>
    </source>
</evidence>
<evidence type="ECO:0000256" key="10">
    <source>
        <dbReference type="ARBA" id="ARBA00023242"/>
    </source>
</evidence>
<dbReference type="Gene3D" id="3.40.1800.20">
    <property type="match status" value="1"/>
</dbReference>
<keyword evidence="3 12" id="KW-0479">Metal-binding</keyword>
<keyword evidence="10" id="KW-0539">Nucleus</keyword>
<proteinExistence type="inferred from homology"/>
<feature type="domain" description="C2H2-type" evidence="14">
    <location>
        <begin position="564"/>
        <end position="591"/>
    </location>
</feature>
<dbReference type="SMART" id="SM00868">
    <property type="entry name" value="zf-AD"/>
    <property type="match status" value="1"/>
</dbReference>
<feature type="binding site" evidence="12">
    <location>
        <position position="14"/>
    </location>
    <ligand>
        <name>Zn(2+)</name>
        <dbReference type="ChEBI" id="CHEBI:29105"/>
    </ligand>
</feature>
<dbReference type="GO" id="GO:0000981">
    <property type="term" value="F:DNA-binding transcription factor activity, RNA polymerase II-specific"/>
    <property type="evidence" value="ECO:0007669"/>
    <property type="project" value="TreeGrafter"/>
</dbReference>
<dbReference type="SUPFAM" id="SSF57716">
    <property type="entry name" value="Glucocorticoid receptor-like (DNA-binding domain)"/>
    <property type="match status" value="1"/>
</dbReference>
<dbReference type="PANTHER" id="PTHR24409">
    <property type="entry name" value="ZINC FINGER PROTEIN 142"/>
    <property type="match status" value="1"/>
</dbReference>
<feature type="binding site" evidence="12">
    <location>
        <position position="60"/>
    </location>
    <ligand>
        <name>Zn(2+)</name>
        <dbReference type="ChEBI" id="CHEBI:29105"/>
    </ligand>
</feature>
<evidence type="ECO:0000256" key="8">
    <source>
        <dbReference type="ARBA" id="ARBA00023125"/>
    </source>
</evidence>
<evidence type="ECO:0000256" key="5">
    <source>
        <dbReference type="ARBA" id="ARBA00022771"/>
    </source>
</evidence>
<keyword evidence="9" id="KW-0804">Transcription</keyword>
<dbReference type="GO" id="GO:0005634">
    <property type="term" value="C:nucleus"/>
    <property type="evidence" value="ECO:0007669"/>
    <property type="project" value="UniProtKB-SubCell"/>
</dbReference>
<keyword evidence="4" id="KW-0677">Repeat</keyword>
<dbReference type="Pfam" id="PF00096">
    <property type="entry name" value="zf-C2H2"/>
    <property type="match status" value="7"/>
</dbReference>
<feature type="region of interest" description="Disordered" evidence="13">
    <location>
        <begin position="130"/>
        <end position="193"/>
    </location>
</feature>
<feature type="domain" description="C2H2-type" evidence="14">
    <location>
        <begin position="620"/>
        <end position="643"/>
    </location>
</feature>
<evidence type="ECO:0000256" key="2">
    <source>
        <dbReference type="ARBA" id="ARBA00006991"/>
    </source>
</evidence>
<sequence length="881" mass="98537">MSCNLYNSNLCRFCAEPNNNGISLSAISEEGIPHYELINKYLPLKVEDDGKWPQTLCSGCHIHLRNTVTFIELIIKGQALLQKLCKRILSEGVIEGDSTNIPNTLSLNGINQKIYDESHGIRAQLDVAGIQPPKRKRGRPRKDEAKTVTNNSEANNCTPGVETHPVPQTLEPIEERDEEESPPDGKRRRKQPLRYLESIQGKELEKVFHENGVTDDGLLPKGDDLGEPGEIEVIGLVQNNKGESLGEFVRCKRSSDPQMKKKFLFRCDICHSVFSQETKFVEHVARHKSPKLKCSQCDEVFETSKDLESHSYNTGHDNTIDQLAQDDETVEKPAIQLLTGGQDAAQKAKSTCPVCQKTFKFALSLKTHMKAEHDDVAGVYPCDICGKKLKYMSSIIYHKETEHSIGTKFICCKCNMTFKHRRLLQKHQYIHGENGKVDRQGNTIQGERTPGLNCPDCGKFFKSKAYLKIHTQFHGNNKTHVCEICNASFQHRSALMLHRRLHSDEKPFQCYFCNKMFSQKGNLNEHMRIHTGEKPFLCEICGRIFATSSQRRLHLKRHIGEKPFECEICQKAFLHKDVFLSHMRRHTGERPYQCEKCKKTFTELAAVRKHVRIHTGEKPFVCNICGKAFSDSSNLNKHKKTHSKGCTDTSLLVSDILPDGLTVNDLALVDSSDEKQFWAVVKQTSDSQDDKDLDQQQVIYITYNDPDDPNSKVSEALIVKKEAVGDKDDGEIIVEGPEEEIIASRTLMATTNEVNTNNSPNLSPTSSQQVLQGMTPLEGQVVMDEHGNPLRFTTADGGIFQVTTIDGESLQLTGSDGSSMPVRITTADGETLTPAGLNISSMVGDVVEDSLVSAAVESLELVSTADVRLLSEAALEFLPLT</sequence>
<dbReference type="PROSITE" id="PS50157">
    <property type="entry name" value="ZINC_FINGER_C2H2_2"/>
    <property type="match status" value="11"/>
</dbReference>
<feature type="binding site" evidence="12">
    <location>
        <position position="11"/>
    </location>
    <ligand>
        <name>Zn(2+)</name>
        <dbReference type="ChEBI" id="CHEBI:29105"/>
    </ligand>
</feature>
<dbReference type="SMART" id="SM00355">
    <property type="entry name" value="ZnF_C2H2"/>
    <property type="match status" value="12"/>
</dbReference>
<dbReference type="Pfam" id="PF12874">
    <property type="entry name" value="zf-met"/>
    <property type="match status" value="1"/>
</dbReference>
<feature type="domain" description="C2H2-type" evidence="14">
    <location>
        <begin position="452"/>
        <end position="479"/>
    </location>
</feature>
<keyword evidence="8" id="KW-0238">DNA-binding</keyword>
<feature type="domain" description="C2H2-type" evidence="14">
    <location>
        <begin position="380"/>
        <end position="404"/>
    </location>
</feature>
<reference evidence="16" key="1">
    <citation type="journal article" date="2016" name="Gigascience">
        <title>De novo construction of an expanded transcriptome assembly for the western tarnished plant bug, Lygus hesperus.</title>
        <authorList>
            <person name="Tassone E.E."/>
            <person name="Geib S.M."/>
            <person name="Hall B."/>
            <person name="Fabrick J.A."/>
            <person name="Brent C.S."/>
            <person name="Hull J.J."/>
        </authorList>
    </citation>
    <scope>NUCLEOTIDE SEQUENCE</scope>
</reference>
<dbReference type="PANTHER" id="PTHR24409:SF295">
    <property type="entry name" value="AZ2-RELATED"/>
    <property type="match status" value="1"/>
</dbReference>
<dbReference type="SUPFAM" id="SSF57667">
    <property type="entry name" value="beta-beta-alpha zinc fingers"/>
    <property type="match status" value="5"/>
</dbReference>
<feature type="compositionally biased region" description="Acidic residues" evidence="13">
    <location>
        <begin position="172"/>
        <end position="182"/>
    </location>
</feature>
<feature type="domain" description="ZAD" evidence="15">
    <location>
        <begin position="9"/>
        <end position="84"/>
    </location>
</feature>
<feature type="domain" description="C2H2-type" evidence="14">
    <location>
        <begin position="265"/>
        <end position="292"/>
    </location>
</feature>
<accession>A0A146LKQ8</accession>
<dbReference type="FunFam" id="3.30.160.60:FF:000446">
    <property type="entry name" value="Zinc finger protein"/>
    <property type="match status" value="2"/>
</dbReference>
<dbReference type="Pfam" id="PF07776">
    <property type="entry name" value="zf-AD"/>
    <property type="match status" value="1"/>
</dbReference>
<evidence type="ECO:0000256" key="12">
    <source>
        <dbReference type="PROSITE-ProRule" id="PRU01263"/>
    </source>
</evidence>
<feature type="domain" description="C2H2-type" evidence="14">
    <location>
        <begin position="508"/>
        <end position="535"/>
    </location>
</feature>
<feature type="domain" description="C2H2-type" evidence="14">
    <location>
        <begin position="350"/>
        <end position="373"/>
    </location>
</feature>
<evidence type="ECO:0000256" key="9">
    <source>
        <dbReference type="ARBA" id="ARBA00023163"/>
    </source>
</evidence>
<evidence type="ECO:0000256" key="6">
    <source>
        <dbReference type="ARBA" id="ARBA00022833"/>
    </source>
</evidence>